<feature type="repeat" description="ANK" evidence="3">
    <location>
        <begin position="435"/>
        <end position="467"/>
    </location>
</feature>
<evidence type="ECO:0000256" key="2">
    <source>
        <dbReference type="ARBA" id="ARBA00023043"/>
    </source>
</evidence>
<evidence type="ECO:0000256" key="5">
    <source>
        <dbReference type="SAM" id="SignalP"/>
    </source>
</evidence>
<dbReference type="OrthoDB" id="194358at2759"/>
<reference evidence="7" key="2">
    <citation type="submission" date="2008-08" db="EMBL/GenBank/DDBJ databases">
        <authorList>
            <consortium name="Diatom Consortium"/>
            <person name="Grigoriev I."/>
            <person name="Grimwood J."/>
            <person name="Kuo A."/>
            <person name="Otillar R.P."/>
            <person name="Salamov A."/>
            <person name="Detter J.C."/>
            <person name="Lindquist E."/>
            <person name="Shapiro H."/>
            <person name="Lucas S."/>
            <person name="Glavina del Rio T."/>
            <person name="Pitluck S."/>
            <person name="Rokhsar D."/>
            <person name="Bowler C."/>
        </authorList>
    </citation>
    <scope>GENOME REANNOTATION</scope>
    <source>
        <strain evidence="7">CCAP 1055/1</strain>
    </source>
</reference>
<protein>
    <submittedName>
        <fullName evidence="6">Uncharacterized protein</fullName>
    </submittedName>
</protein>
<dbReference type="Gene3D" id="1.25.40.20">
    <property type="entry name" value="Ankyrin repeat-containing domain"/>
    <property type="match status" value="1"/>
</dbReference>
<dbReference type="Proteomes" id="UP000000759">
    <property type="component" value="Chromosome 22"/>
</dbReference>
<dbReference type="PROSITE" id="PS50297">
    <property type="entry name" value="ANK_REP_REGION"/>
    <property type="match status" value="1"/>
</dbReference>
<feature type="signal peptide" evidence="5">
    <location>
        <begin position="1"/>
        <end position="33"/>
    </location>
</feature>
<evidence type="ECO:0000256" key="1">
    <source>
        <dbReference type="ARBA" id="ARBA00022737"/>
    </source>
</evidence>
<keyword evidence="5" id="KW-0732">Signal</keyword>
<organism evidence="6 7">
    <name type="scientific">Phaeodactylum tricornutum (strain CCAP 1055/1)</name>
    <dbReference type="NCBI Taxonomy" id="556484"/>
    <lineage>
        <taxon>Eukaryota</taxon>
        <taxon>Sar</taxon>
        <taxon>Stramenopiles</taxon>
        <taxon>Ochrophyta</taxon>
        <taxon>Bacillariophyta</taxon>
        <taxon>Bacillariophyceae</taxon>
        <taxon>Bacillariophycidae</taxon>
        <taxon>Naviculales</taxon>
        <taxon>Phaeodactylaceae</taxon>
        <taxon>Phaeodactylum</taxon>
    </lineage>
</organism>
<evidence type="ECO:0000313" key="6">
    <source>
        <dbReference type="EMBL" id="EEC44385.1"/>
    </source>
</evidence>
<dbReference type="InParanoid" id="B7GAJ5"/>
<dbReference type="SMART" id="SM00248">
    <property type="entry name" value="ANK"/>
    <property type="match status" value="2"/>
</dbReference>
<dbReference type="PROSITE" id="PS50088">
    <property type="entry name" value="ANK_REPEAT"/>
    <property type="match status" value="1"/>
</dbReference>
<dbReference type="KEGG" id="pti:PHATRDRAFT_49425"/>
<dbReference type="Pfam" id="PF12796">
    <property type="entry name" value="Ank_2"/>
    <property type="match status" value="1"/>
</dbReference>
<keyword evidence="7" id="KW-1185">Reference proteome</keyword>
<dbReference type="PANTHER" id="PTHR24171">
    <property type="entry name" value="ANKYRIN REPEAT DOMAIN-CONTAINING PROTEIN 39-RELATED"/>
    <property type="match status" value="1"/>
</dbReference>
<feature type="compositionally biased region" description="Basic residues" evidence="4">
    <location>
        <begin position="385"/>
        <end position="395"/>
    </location>
</feature>
<sequence>MSLLSKRRMSPVLLCLLPVWLPLWLSSPTPCAAFWNVQTENGAAEVVDHDSGTHNRDADTPAEYGVDVSFPMHHHQVSNNYAWLPHNTDSSVPTPPEYRDMSVQPLGNMQARYDTFLQECVEYYGKKGERCVSTEQDRIAMSLRQPQSMQNYTELGYKKIRAPEAVYKLIREFWDRNNKEQKIEQWGVGNTYTNNWKAPTYMVSVEDKGLRGGGYVLKQKIWDAARDTIQEWTGEELTQCSLYGIRVYKDGAVLAPHVDRLPLVSSAIINVASEVDEPWPLEVIGHDGRAQNVTMEPGDMVLYESHSVIHGRPFPLKGWVANLFVHFEPTGHSLRHSADVEDLGQKDVHERYKDALARGFGGHENENSGLPPYLLPGTPEENHWRKQHPSGHKSQQKSFATGTTTAHVAAQKGSLGELKAEINRKKDAIHARDENGWTPLHEGARSGHLDIVKYLVELGADVNATTSSGGGTALWWAKETFGAEGNPVIDFLESMGALNAGPEL</sequence>
<feature type="region of interest" description="Disordered" evidence="4">
    <location>
        <begin position="379"/>
        <end position="399"/>
    </location>
</feature>
<dbReference type="EMBL" id="CM000624">
    <property type="protein sequence ID" value="EEC44385.1"/>
    <property type="molecule type" value="Genomic_DNA"/>
</dbReference>
<dbReference type="AlphaFoldDB" id="B7GAJ5"/>
<reference evidence="6 7" key="1">
    <citation type="journal article" date="2008" name="Nature">
        <title>The Phaeodactylum genome reveals the evolutionary history of diatom genomes.</title>
        <authorList>
            <person name="Bowler C."/>
            <person name="Allen A.E."/>
            <person name="Badger J.H."/>
            <person name="Grimwood J."/>
            <person name="Jabbari K."/>
            <person name="Kuo A."/>
            <person name="Maheswari U."/>
            <person name="Martens C."/>
            <person name="Maumus F."/>
            <person name="Otillar R.P."/>
            <person name="Rayko E."/>
            <person name="Salamov A."/>
            <person name="Vandepoele K."/>
            <person name="Beszteri B."/>
            <person name="Gruber A."/>
            <person name="Heijde M."/>
            <person name="Katinka M."/>
            <person name="Mock T."/>
            <person name="Valentin K."/>
            <person name="Verret F."/>
            <person name="Berges J.A."/>
            <person name="Brownlee C."/>
            <person name="Cadoret J.P."/>
            <person name="Chiovitti A."/>
            <person name="Choi C.J."/>
            <person name="Coesel S."/>
            <person name="De Martino A."/>
            <person name="Detter J.C."/>
            <person name="Durkin C."/>
            <person name="Falciatore A."/>
            <person name="Fournet J."/>
            <person name="Haruta M."/>
            <person name="Huysman M.J."/>
            <person name="Jenkins B.D."/>
            <person name="Jiroutova K."/>
            <person name="Jorgensen R.E."/>
            <person name="Joubert Y."/>
            <person name="Kaplan A."/>
            <person name="Kroger N."/>
            <person name="Kroth P.G."/>
            <person name="La Roche J."/>
            <person name="Lindquist E."/>
            <person name="Lommer M."/>
            <person name="Martin-Jezequel V."/>
            <person name="Lopez P.J."/>
            <person name="Lucas S."/>
            <person name="Mangogna M."/>
            <person name="McGinnis K."/>
            <person name="Medlin L.K."/>
            <person name="Montsant A."/>
            <person name="Oudot-Le Secq M.P."/>
            <person name="Napoli C."/>
            <person name="Obornik M."/>
            <person name="Parker M.S."/>
            <person name="Petit J.L."/>
            <person name="Porcel B.M."/>
            <person name="Poulsen N."/>
            <person name="Robison M."/>
            <person name="Rychlewski L."/>
            <person name="Rynearson T.A."/>
            <person name="Schmutz J."/>
            <person name="Shapiro H."/>
            <person name="Siaut M."/>
            <person name="Stanley M."/>
            <person name="Sussman M.R."/>
            <person name="Taylor A.R."/>
            <person name="Vardi A."/>
            <person name="von Dassow P."/>
            <person name="Vyverman W."/>
            <person name="Willis A."/>
            <person name="Wyrwicz L.S."/>
            <person name="Rokhsar D.S."/>
            <person name="Weissenbach J."/>
            <person name="Armbrust E.V."/>
            <person name="Green B.R."/>
            <person name="Van de Peer Y."/>
            <person name="Grigoriev I.V."/>
        </authorList>
    </citation>
    <scope>NUCLEOTIDE SEQUENCE [LARGE SCALE GENOMIC DNA]</scope>
    <source>
        <strain evidence="6 7">CCAP 1055/1</strain>
    </source>
</reference>
<dbReference type="GeneID" id="7195913"/>
<name>B7GAJ5_PHATC</name>
<feature type="chain" id="PRO_5002855954" evidence="5">
    <location>
        <begin position="34"/>
        <end position="504"/>
    </location>
</feature>
<keyword evidence="1" id="KW-0677">Repeat</keyword>
<dbReference type="HOGENOM" id="CLU_643266_0_0_1"/>
<gene>
    <name evidence="6" type="ORF">PHATRDRAFT_49425</name>
</gene>
<evidence type="ECO:0000256" key="4">
    <source>
        <dbReference type="SAM" id="MobiDB-lite"/>
    </source>
</evidence>
<evidence type="ECO:0000256" key="3">
    <source>
        <dbReference type="PROSITE-ProRule" id="PRU00023"/>
    </source>
</evidence>
<proteinExistence type="predicted"/>
<dbReference type="InterPro" id="IPR002110">
    <property type="entry name" value="Ankyrin_rpt"/>
</dbReference>
<dbReference type="PANTHER" id="PTHR24171:SF9">
    <property type="entry name" value="ANKYRIN REPEAT DOMAIN-CONTAINING PROTEIN 39"/>
    <property type="match status" value="1"/>
</dbReference>
<dbReference type="eggNOG" id="ENOG502SDKM">
    <property type="taxonomic scope" value="Eukaryota"/>
</dbReference>
<dbReference type="SUPFAM" id="SSF48403">
    <property type="entry name" value="Ankyrin repeat"/>
    <property type="match status" value="1"/>
</dbReference>
<dbReference type="PaxDb" id="2850-Phatr49425"/>
<accession>B7GAJ5</accession>
<evidence type="ECO:0000313" key="7">
    <source>
        <dbReference type="Proteomes" id="UP000000759"/>
    </source>
</evidence>
<keyword evidence="2 3" id="KW-0040">ANK repeat</keyword>
<dbReference type="STRING" id="556484.B7GAJ5"/>
<dbReference type="RefSeq" id="XP_002184207.1">
    <property type="nucleotide sequence ID" value="XM_002184171.1"/>
</dbReference>
<dbReference type="OMA" id="GHENENS"/>
<dbReference type="InterPro" id="IPR036770">
    <property type="entry name" value="Ankyrin_rpt-contain_sf"/>
</dbReference>